<organism evidence="2">
    <name type="scientific">Lepeophtheirus salmonis</name>
    <name type="common">Salmon louse</name>
    <name type="synonym">Caligus salmonis</name>
    <dbReference type="NCBI Taxonomy" id="72036"/>
    <lineage>
        <taxon>Eukaryota</taxon>
        <taxon>Metazoa</taxon>
        <taxon>Ecdysozoa</taxon>
        <taxon>Arthropoda</taxon>
        <taxon>Crustacea</taxon>
        <taxon>Multicrustacea</taxon>
        <taxon>Hexanauplia</taxon>
        <taxon>Copepoda</taxon>
        <taxon>Siphonostomatoida</taxon>
        <taxon>Caligidae</taxon>
        <taxon>Lepeophtheirus</taxon>
    </lineage>
</organism>
<keyword evidence="1" id="KW-0472">Membrane</keyword>
<evidence type="ECO:0000313" key="2">
    <source>
        <dbReference type="EMBL" id="CDW18752.1"/>
    </source>
</evidence>
<dbReference type="EMBL" id="HACA01001391">
    <property type="protein sequence ID" value="CDW18752.1"/>
    <property type="molecule type" value="Transcribed_RNA"/>
</dbReference>
<dbReference type="AlphaFoldDB" id="A0A0K2SZE2"/>
<feature type="transmembrane region" description="Helical" evidence="1">
    <location>
        <begin position="24"/>
        <end position="44"/>
    </location>
</feature>
<proteinExistence type="predicted"/>
<keyword evidence="1" id="KW-0812">Transmembrane</keyword>
<sequence>MVTTFILISIRVFSYHFTFFKQQLYIISYVNIIFIIVIFFWFIYQRNFIKGTFSLIQNRGVI</sequence>
<evidence type="ECO:0000256" key="1">
    <source>
        <dbReference type="SAM" id="Phobius"/>
    </source>
</evidence>
<name>A0A0K2SZE2_LEPSM</name>
<keyword evidence="1" id="KW-1133">Transmembrane helix</keyword>
<protein>
    <submittedName>
        <fullName evidence="2">Uncharacterized protein</fullName>
    </submittedName>
</protein>
<reference evidence="2" key="1">
    <citation type="submission" date="2014-05" db="EMBL/GenBank/DDBJ databases">
        <authorList>
            <person name="Chronopoulou M."/>
        </authorList>
    </citation>
    <scope>NUCLEOTIDE SEQUENCE</scope>
    <source>
        <tissue evidence="2">Whole organism</tissue>
    </source>
</reference>
<accession>A0A0K2SZE2</accession>